<dbReference type="Gene3D" id="2.60.40.10">
    <property type="entry name" value="Immunoglobulins"/>
    <property type="match status" value="5"/>
</dbReference>
<gene>
    <name evidence="11" type="ORF">E1301_Tti005483</name>
</gene>
<feature type="region of interest" description="Disordered" evidence="7">
    <location>
        <begin position="850"/>
        <end position="878"/>
    </location>
</feature>
<organism evidence="11 12">
    <name type="scientific">Triplophysa tibetana</name>
    <dbReference type="NCBI Taxonomy" id="1572043"/>
    <lineage>
        <taxon>Eukaryota</taxon>
        <taxon>Metazoa</taxon>
        <taxon>Chordata</taxon>
        <taxon>Craniata</taxon>
        <taxon>Vertebrata</taxon>
        <taxon>Euteleostomi</taxon>
        <taxon>Actinopterygii</taxon>
        <taxon>Neopterygii</taxon>
        <taxon>Teleostei</taxon>
        <taxon>Ostariophysi</taxon>
        <taxon>Cypriniformes</taxon>
        <taxon>Nemacheilidae</taxon>
        <taxon>Triplophysa</taxon>
    </lineage>
</organism>
<keyword evidence="5 11" id="KW-0176">Collagen</keyword>
<evidence type="ECO:0000313" key="11">
    <source>
        <dbReference type="EMBL" id="KAA0708241.1"/>
    </source>
</evidence>
<dbReference type="PROSITE" id="PS50234">
    <property type="entry name" value="VWFA"/>
    <property type="match status" value="2"/>
</dbReference>
<dbReference type="PANTHER" id="PTHR24020">
    <property type="entry name" value="COLLAGEN ALPHA"/>
    <property type="match status" value="1"/>
</dbReference>
<keyword evidence="8" id="KW-0732">Signal</keyword>
<dbReference type="Proteomes" id="UP000324632">
    <property type="component" value="Chromosome 18"/>
</dbReference>
<dbReference type="Gene3D" id="3.40.50.410">
    <property type="entry name" value="von Willebrand factor, type A domain"/>
    <property type="match status" value="2"/>
</dbReference>
<comment type="caution">
    <text evidence="11">The sequence shown here is derived from an EMBL/GenBank/DDBJ whole genome shotgun (WGS) entry which is preliminary data.</text>
</comment>
<sequence length="878" mass="96826">MSIRRLAAAALITLSVLASVTAQDECKTTAKADIVLLVDGSWSIGRLNFKIIRNFIGRMVGVFDIGPDRVQIGLAQYSGDPKTEWHLNAHSTRQSLLEAVANLPYKGGNTMTGMALNYILQNNFKPNVGLRPDSRKIGVLVTDGKSQDDIIGNSQNLRDSGIELYAIGVKEADENELRSIATDPDEIHMYNVKDFSFLLDIVDDLTVNLCNSVKGPGGGPGTPTDLVTSEVKYYSFRATWMPPHKPVEKFRIEYVPAAGGKTEVMFVDGKENTLVLVNLTPMTKYIVRVFSVIGEEISEPLEGTKNTYECKTTAKADIVLLVDGSWSIGRLNFKIIRNFIGRMVGVFDIGPDRVQIGLAQYSGDPKTEWHLNAHSTRQSLLEAVANLPYKGGNTMTGMALNYILQNNFKPNVGLRPDSRKIAVLVTDGKSQDDIIGNSQNLRDSGIELFAIGVKEADENELRSIATDPDEIHMYNVKDFSFLLDIVDDLTVNLCNSVKGPGGGPGTPTDLVTSEVKYYSFRATWMPPHKPVEKFRIEYVPAAGGKTEVMFVDGKENTLVLVNLTPMTKYIVRIFSVIGEENSEPLVGTETTLPLPAVTSMTVYDEGLTTMRVRWELVGVASGYMLIYSALNATVPSGRMELRVAGDVNDVQLSQLLPNMAYSISLFAMHRDLASEPLVESGVTLPLPPSGELRISEVTHSSMRLTWDAAPGNIRRYIVTYKRENRNLKEAVVNGNITTLVLTSLRSQAEYDVAVTPVYDEGPMLGTAITDVVPAPKNLRFSEVTQTSFRATWEHGAPDVSLYRLGWSKKGENNFKYEVLNSEDTSYVMTNLDQDTLYDVTVTAIYPDESKSEDLMGDQRTLPKPHSSGMLFPTRGSVY</sequence>
<feature type="domain" description="VWFA" evidence="9">
    <location>
        <begin position="33"/>
        <end position="205"/>
    </location>
</feature>
<keyword evidence="3" id="KW-0272">Extracellular matrix</keyword>
<name>A0A5A9NHC4_9TELE</name>
<dbReference type="Pfam" id="PF00041">
    <property type="entry name" value="fn3"/>
    <property type="match status" value="4"/>
</dbReference>
<feature type="domain" description="Fibronectin type-III" evidence="10">
    <location>
        <begin position="774"/>
        <end position="864"/>
    </location>
</feature>
<evidence type="ECO:0000256" key="4">
    <source>
        <dbReference type="ARBA" id="ARBA00022737"/>
    </source>
</evidence>
<dbReference type="SUPFAM" id="SSF53300">
    <property type="entry name" value="vWA-like"/>
    <property type="match status" value="2"/>
</dbReference>
<dbReference type="InterPro" id="IPR003961">
    <property type="entry name" value="FN3_dom"/>
</dbReference>
<dbReference type="InterPro" id="IPR036116">
    <property type="entry name" value="FN3_sf"/>
</dbReference>
<dbReference type="SUPFAM" id="SSF49265">
    <property type="entry name" value="Fibronectin type III"/>
    <property type="match status" value="4"/>
</dbReference>
<dbReference type="InterPro" id="IPR050525">
    <property type="entry name" value="ECM_Assembly_Org"/>
</dbReference>
<dbReference type="AlphaFoldDB" id="A0A5A9NHC4"/>
<dbReference type="FunFam" id="2.60.40.10:FF:000480">
    <property type="entry name" value="Collagen, type XII, alpha 1"/>
    <property type="match status" value="1"/>
</dbReference>
<feature type="chain" id="PRO_5022930129" evidence="8">
    <location>
        <begin position="23"/>
        <end position="878"/>
    </location>
</feature>
<comment type="subcellular location">
    <subcellularLocation>
        <location evidence="1">Secreted</location>
        <location evidence="1">Extracellular space</location>
        <location evidence="1">Extracellular matrix</location>
    </subcellularLocation>
</comment>
<keyword evidence="6" id="KW-0325">Glycoprotein</keyword>
<reference evidence="11 12" key="1">
    <citation type="journal article" date="2019" name="Mol. Ecol. Resour.">
        <title>Chromosome-level genome assembly of Triplophysa tibetana, a fish adapted to the harsh high-altitude environment of the Tibetan Plateau.</title>
        <authorList>
            <person name="Yang X."/>
            <person name="Liu H."/>
            <person name="Ma Z."/>
            <person name="Zou Y."/>
            <person name="Zou M."/>
            <person name="Mao Y."/>
            <person name="Li X."/>
            <person name="Wang H."/>
            <person name="Chen T."/>
            <person name="Wang W."/>
            <person name="Yang R."/>
        </authorList>
    </citation>
    <scope>NUCLEOTIDE SEQUENCE [LARGE SCALE GENOMIC DNA]</scope>
    <source>
        <strain evidence="11">TTIB1903HZAU</strain>
        <tissue evidence="11">Muscle</tissue>
    </source>
</reference>
<evidence type="ECO:0000256" key="6">
    <source>
        <dbReference type="ARBA" id="ARBA00023180"/>
    </source>
</evidence>
<feature type="domain" description="Fibronectin type-III" evidence="10">
    <location>
        <begin position="506"/>
        <end position="595"/>
    </location>
</feature>
<dbReference type="GO" id="GO:0005581">
    <property type="term" value="C:collagen trimer"/>
    <property type="evidence" value="ECO:0007669"/>
    <property type="project" value="UniProtKB-KW"/>
</dbReference>
<evidence type="ECO:0000256" key="2">
    <source>
        <dbReference type="ARBA" id="ARBA00022525"/>
    </source>
</evidence>
<dbReference type="GO" id="GO:0005615">
    <property type="term" value="C:extracellular space"/>
    <property type="evidence" value="ECO:0007669"/>
    <property type="project" value="TreeGrafter"/>
</dbReference>
<feature type="domain" description="Fibronectin type-III" evidence="10">
    <location>
        <begin position="222"/>
        <end position="313"/>
    </location>
</feature>
<dbReference type="FunFam" id="3.40.50.410:FF:000001">
    <property type="entry name" value="Collagen, type XII, alpha 1"/>
    <property type="match status" value="2"/>
</dbReference>
<dbReference type="PRINTS" id="PR00453">
    <property type="entry name" value="VWFADOMAIN"/>
</dbReference>
<dbReference type="FunFam" id="2.60.40.10:FF:000234">
    <property type="entry name" value="Collagen, type XII, alpha 1"/>
    <property type="match status" value="3"/>
</dbReference>
<evidence type="ECO:0000256" key="5">
    <source>
        <dbReference type="ARBA" id="ARBA00023119"/>
    </source>
</evidence>
<evidence type="ECO:0000256" key="3">
    <source>
        <dbReference type="ARBA" id="ARBA00022530"/>
    </source>
</evidence>
<evidence type="ECO:0000259" key="9">
    <source>
        <dbReference type="PROSITE" id="PS50234"/>
    </source>
</evidence>
<evidence type="ECO:0000256" key="1">
    <source>
        <dbReference type="ARBA" id="ARBA00004498"/>
    </source>
</evidence>
<dbReference type="InterPro" id="IPR013783">
    <property type="entry name" value="Ig-like_fold"/>
</dbReference>
<evidence type="ECO:0000259" key="10">
    <source>
        <dbReference type="PROSITE" id="PS50853"/>
    </source>
</evidence>
<proteinExistence type="predicted"/>
<dbReference type="InterPro" id="IPR036465">
    <property type="entry name" value="vWFA_dom_sf"/>
</dbReference>
<dbReference type="Pfam" id="PF00092">
    <property type="entry name" value="VWA"/>
    <property type="match status" value="2"/>
</dbReference>
<evidence type="ECO:0000313" key="12">
    <source>
        <dbReference type="Proteomes" id="UP000324632"/>
    </source>
</evidence>
<dbReference type="SMART" id="SM00327">
    <property type="entry name" value="VWA"/>
    <property type="match status" value="2"/>
</dbReference>
<evidence type="ECO:0000256" key="8">
    <source>
        <dbReference type="SAM" id="SignalP"/>
    </source>
</evidence>
<feature type="signal peptide" evidence="8">
    <location>
        <begin position="1"/>
        <end position="22"/>
    </location>
</feature>
<dbReference type="SMART" id="SM00060">
    <property type="entry name" value="FN3"/>
    <property type="match status" value="5"/>
</dbReference>
<feature type="domain" description="Fibronectin type-III" evidence="10">
    <location>
        <begin position="596"/>
        <end position="687"/>
    </location>
</feature>
<protein>
    <submittedName>
        <fullName evidence="11">Collagen alpha-1(XII) chain</fullName>
    </submittedName>
</protein>
<dbReference type="EMBL" id="SOYY01000018">
    <property type="protein sequence ID" value="KAA0708241.1"/>
    <property type="molecule type" value="Genomic_DNA"/>
</dbReference>
<dbReference type="GO" id="GO:0035987">
    <property type="term" value="P:endodermal cell differentiation"/>
    <property type="evidence" value="ECO:0007669"/>
    <property type="project" value="TreeGrafter"/>
</dbReference>
<evidence type="ECO:0000256" key="7">
    <source>
        <dbReference type="SAM" id="MobiDB-lite"/>
    </source>
</evidence>
<keyword evidence="2" id="KW-0964">Secreted</keyword>
<accession>A0A5A9NHC4</accession>
<feature type="domain" description="VWFA" evidence="9">
    <location>
        <begin position="317"/>
        <end position="489"/>
    </location>
</feature>
<dbReference type="PANTHER" id="PTHR24020:SF85">
    <property type="entry name" value="COLLAGEN ALPHA-1(XII) CHAIN ISOFORM X1"/>
    <property type="match status" value="1"/>
</dbReference>
<dbReference type="PROSITE" id="PS50853">
    <property type="entry name" value="FN3"/>
    <property type="match status" value="5"/>
</dbReference>
<keyword evidence="4" id="KW-0677">Repeat</keyword>
<keyword evidence="12" id="KW-1185">Reference proteome</keyword>
<dbReference type="CDD" id="cd01482">
    <property type="entry name" value="vWA_collagen_alphaI-XII-like"/>
    <property type="match status" value="2"/>
</dbReference>
<feature type="domain" description="Fibronectin type-III" evidence="10">
    <location>
        <begin position="688"/>
        <end position="773"/>
    </location>
</feature>
<dbReference type="InterPro" id="IPR002035">
    <property type="entry name" value="VWF_A"/>
</dbReference>
<dbReference type="CDD" id="cd00063">
    <property type="entry name" value="FN3"/>
    <property type="match status" value="5"/>
</dbReference>